<sequence length="148" mass="16913">MDEVLENFLLYRIADDWAAIGEFHGTVEKLQPDDFSRRRVLEIVKELTEAGMIRLGAFPGGGRPWEPWDAPTDEAINRIAQGYNGECGYLSITDDEIGTNEVFRAEITEAGRARLRYLGDPYDKYGDPWFDDPYLNASDWGCPSYRRP</sequence>
<organism evidence="1 2">
    <name type="scientific">Nocardia cyriacigeorgica</name>
    <dbReference type="NCBI Taxonomy" id="135487"/>
    <lineage>
        <taxon>Bacteria</taxon>
        <taxon>Bacillati</taxon>
        <taxon>Actinomycetota</taxon>
        <taxon>Actinomycetes</taxon>
        <taxon>Mycobacteriales</taxon>
        <taxon>Nocardiaceae</taxon>
        <taxon>Nocardia</taxon>
    </lineage>
</organism>
<evidence type="ECO:0000313" key="1">
    <source>
        <dbReference type="EMBL" id="TLF82575.1"/>
    </source>
</evidence>
<reference evidence="1 2" key="1">
    <citation type="submission" date="2019-05" db="EMBL/GenBank/DDBJ databases">
        <title>Genomes sequences of two Nocardia cyriacigeorgica environmental isolates, type strains Nocardia asteroides ATCC 19247 and Nocardia cyriacigeorgica DSM 44484.</title>
        <authorList>
            <person name="Vautrin F."/>
            <person name="Bergeron E."/>
            <person name="Dubost A."/>
            <person name="Abrouk D."/>
            <person name="Rodriguez Nava V."/>
            <person name="Pujic P."/>
        </authorList>
    </citation>
    <scope>NUCLEOTIDE SEQUENCE [LARGE SCALE GENOMIC DNA]</scope>
    <source>
        <strain evidence="1 2">EML 446</strain>
    </source>
</reference>
<accession>A0A5R8P0N9</accession>
<comment type="caution">
    <text evidence="1">The sequence shown here is derived from an EMBL/GenBank/DDBJ whole genome shotgun (WGS) entry which is preliminary data.</text>
</comment>
<dbReference type="EMBL" id="VBUT01000001">
    <property type="protein sequence ID" value="TLF82575.1"/>
    <property type="molecule type" value="Genomic_DNA"/>
</dbReference>
<dbReference type="AlphaFoldDB" id="A0A5R8P0N9"/>
<protein>
    <submittedName>
        <fullName evidence="1">Uncharacterized protein</fullName>
    </submittedName>
</protein>
<dbReference type="Proteomes" id="UP000306378">
    <property type="component" value="Unassembled WGS sequence"/>
</dbReference>
<evidence type="ECO:0000313" key="2">
    <source>
        <dbReference type="Proteomes" id="UP000306378"/>
    </source>
</evidence>
<proteinExistence type="predicted"/>
<dbReference type="RefSeq" id="WP_138446171.1">
    <property type="nucleotide sequence ID" value="NZ_VBUT01000001.1"/>
</dbReference>
<name>A0A5R8P0N9_9NOCA</name>
<gene>
    <name evidence="1" type="ORF">FEK34_02245</name>
</gene>